<organism evidence="2 3">
    <name type="scientific">brown dog tick mivirus 1</name>
    <dbReference type="NCBI Taxonomy" id="2849747"/>
    <lineage>
        <taxon>Viruses</taxon>
        <taxon>Riboviria</taxon>
        <taxon>Orthornavirae</taxon>
        <taxon>Negarnaviricota</taxon>
        <taxon>Haploviricotina</taxon>
        <taxon>Monjiviricetes</taxon>
        <taxon>Jingchuvirales</taxon>
        <taxon>Chuviridae</taxon>
        <taxon>Mivirus</taxon>
        <taxon>Mivirus rhipicephali</taxon>
    </lineage>
</organism>
<evidence type="ECO:0000313" key="2">
    <source>
        <dbReference type="EMBL" id="QDW81056.1"/>
    </source>
</evidence>
<evidence type="ECO:0000256" key="1">
    <source>
        <dbReference type="SAM" id="MobiDB-lite"/>
    </source>
</evidence>
<feature type="compositionally biased region" description="Basic and acidic residues" evidence="1">
    <location>
        <begin position="458"/>
        <end position="473"/>
    </location>
</feature>
<evidence type="ECO:0000313" key="3">
    <source>
        <dbReference type="Proteomes" id="UP000683195"/>
    </source>
</evidence>
<reference evidence="2 3" key="1">
    <citation type="journal article" date="2019" name="Sci. Rep.">
        <title>Viral Diversity of Tick Species Parasitizing Cattle and Dogs in Trinidad and Tobago.</title>
        <authorList>
            <person name="Sameroff S."/>
            <person name="Tokarz R."/>
            <person name="Charles R.A."/>
            <person name="Jain K."/>
            <person name="Oleynik A."/>
            <person name="Che X."/>
            <person name="Georges K."/>
            <person name="Carrington C.V."/>
            <person name="Lipkin W.I."/>
            <person name="Oura C."/>
        </authorList>
    </citation>
    <scope>NUCLEOTIDE SEQUENCE [LARGE SCALE GENOMIC DNA]</scope>
    <source>
        <strain evidence="2">TTP-Pool-7</strain>
    </source>
</reference>
<dbReference type="EMBL" id="MN025520">
    <property type="protein sequence ID" value="QDW81056.1"/>
    <property type="molecule type" value="Viral_cRNA"/>
</dbReference>
<keyword evidence="3" id="KW-1185">Reference proteome</keyword>
<proteinExistence type="predicted"/>
<protein>
    <submittedName>
        <fullName evidence="2">Nucleoprotein</fullName>
    </submittedName>
</protein>
<accession>A0A5B8HCM4</accession>
<dbReference type="KEGG" id="vg:80536493"/>
<feature type="region of interest" description="Disordered" evidence="1">
    <location>
        <begin position="435"/>
        <end position="473"/>
    </location>
</feature>
<sequence>MNNAQRVPAPPPPVPFMRTRWDTDRNIATALEQKNYLDALYGTTTYIPDGLIGMQVHLLLGRGAALLYRVEDVESMTYCFAVANAVVPGLTHLPEDEANAQVVSCLVQFLQAEVTKRGLIEISENDWARLTQGAREGVEAGPWANIAWIPRSRDQVKDMAYPVVVTKEEMTSVFAHLISFGRKVLVEEGPATMFAAAFLGFAKKGEITTRKLETVVAQMKDEIGYNMSLTPQLIKAMWQHVGAYVPYEFLPKMFKTWETSTEVVSLRMRVTLQQAAWTGLTQYSTILQMVDEHPDFPWGKVAAILASDWAAFTKAVEVVGNDPYYGFKANIGDAAATKFLNLGYVAKEMVKKLGGREAGAITQYKGWITTPRCQATLDDMIKAWVPGGAAGPIVPDEQAVAVLRTKLRDVRIRGHDDPEPLPDYDRLPVDIPAAVALPRGAEAPGDLQPDGGAQPFAERGHDGEGHDRDEDVD</sequence>
<name>A0A5B8HCM4_9VIRU</name>
<dbReference type="Proteomes" id="UP000683195">
    <property type="component" value="Segment"/>
</dbReference>